<feature type="compositionally biased region" description="Polar residues" evidence="1">
    <location>
        <begin position="1"/>
        <end position="12"/>
    </location>
</feature>
<evidence type="ECO:0000313" key="3">
    <source>
        <dbReference type="Proteomes" id="UP000823775"/>
    </source>
</evidence>
<dbReference type="EMBL" id="JACEIK010014115">
    <property type="protein sequence ID" value="MCE3216777.1"/>
    <property type="molecule type" value="Genomic_DNA"/>
</dbReference>
<organism evidence="2 3">
    <name type="scientific">Datura stramonium</name>
    <name type="common">Jimsonweed</name>
    <name type="synonym">Common thornapple</name>
    <dbReference type="NCBI Taxonomy" id="4076"/>
    <lineage>
        <taxon>Eukaryota</taxon>
        <taxon>Viridiplantae</taxon>
        <taxon>Streptophyta</taxon>
        <taxon>Embryophyta</taxon>
        <taxon>Tracheophyta</taxon>
        <taxon>Spermatophyta</taxon>
        <taxon>Magnoliopsida</taxon>
        <taxon>eudicotyledons</taxon>
        <taxon>Gunneridae</taxon>
        <taxon>Pentapetalae</taxon>
        <taxon>asterids</taxon>
        <taxon>lamiids</taxon>
        <taxon>Solanales</taxon>
        <taxon>Solanaceae</taxon>
        <taxon>Solanoideae</taxon>
        <taxon>Datureae</taxon>
        <taxon>Datura</taxon>
    </lineage>
</organism>
<comment type="caution">
    <text evidence="2">The sequence shown here is derived from an EMBL/GenBank/DDBJ whole genome shotgun (WGS) entry which is preliminary data.</text>
</comment>
<dbReference type="Proteomes" id="UP000823775">
    <property type="component" value="Unassembled WGS sequence"/>
</dbReference>
<feature type="region of interest" description="Disordered" evidence="1">
    <location>
        <begin position="1"/>
        <end position="32"/>
    </location>
</feature>
<proteinExistence type="predicted"/>
<reference evidence="2 3" key="1">
    <citation type="journal article" date="2021" name="BMC Genomics">
        <title>Datura genome reveals duplications of psychoactive alkaloid biosynthetic genes and high mutation rate following tissue culture.</title>
        <authorList>
            <person name="Rajewski A."/>
            <person name="Carter-House D."/>
            <person name="Stajich J."/>
            <person name="Litt A."/>
        </authorList>
    </citation>
    <scope>NUCLEOTIDE SEQUENCE [LARGE SCALE GENOMIC DNA]</scope>
    <source>
        <strain evidence="2">AR-01</strain>
    </source>
</reference>
<protein>
    <submittedName>
        <fullName evidence="2">Uncharacterized protein</fullName>
    </submittedName>
</protein>
<accession>A0ABS8WUZ3</accession>
<keyword evidence="3" id="KW-1185">Reference proteome</keyword>
<evidence type="ECO:0000256" key="1">
    <source>
        <dbReference type="SAM" id="MobiDB-lite"/>
    </source>
</evidence>
<name>A0ABS8WUZ3_DATST</name>
<sequence length="152" mass="17374">MSRSSLNSSLFTPITDRATKKRKERKARPDPSIDEVIPDCGWSSGRYRVEAPDASENITLLRPGYTFIYTYPFSMALDNPIDSVINLLYDTFLIVLGPAWPRTTESHRLPLYVGCRDRRRVYFDALATVVLPLLCSRRDNTASPSWKEVTTR</sequence>
<gene>
    <name evidence="2" type="ORF">HAX54_008000</name>
</gene>
<evidence type="ECO:0000313" key="2">
    <source>
        <dbReference type="EMBL" id="MCE3216777.1"/>
    </source>
</evidence>